<dbReference type="OrthoDB" id="10526356at2759"/>
<feature type="region of interest" description="Disordered" evidence="2">
    <location>
        <begin position="478"/>
        <end position="525"/>
    </location>
</feature>
<feature type="region of interest" description="Disordered" evidence="2">
    <location>
        <begin position="1036"/>
        <end position="1078"/>
    </location>
</feature>
<organism evidence="3 4">
    <name type="scientific">Chlorella sorokiniana</name>
    <name type="common">Freshwater green alga</name>
    <dbReference type="NCBI Taxonomy" id="3076"/>
    <lineage>
        <taxon>Eukaryota</taxon>
        <taxon>Viridiplantae</taxon>
        <taxon>Chlorophyta</taxon>
        <taxon>core chlorophytes</taxon>
        <taxon>Trebouxiophyceae</taxon>
        <taxon>Chlorellales</taxon>
        <taxon>Chlorellaceae</taxon>
        <taxon>Chlorella clade</taxon>
        <taxon>Chlorella</taxon>
    </lineage>
</organism>
<dbReference type="EMBL" id="LHPG02000015">
    <property type="protein sequence ID" value="PRW33835.1"/>
    <property type="molecule type" value="Genomic_DNA"/>
</dbReference>
<evidence type="ECO:0000256" key="2">
    <source>
        <dbReference type="SAM" id="MobiDB-lite"/>
    </source>
</evidence>
<reference evidence="3 4" key="1">
    <citation type="journal article" date="2018" name="Plant J.">
        <title>Genome sequences of Chlorella sorokiniana UTEX 1602 and Micractinium conductrix SAG 241.80: implications to maltose excretion by a green alga.</title>
        <authorList>
            <person name="Arriola M.B."/>
            <person name="Velmurugan N."/>
            <person name="Zhang Y."/>
            <person name="Plunkett M.H."/>
            <person name="Hondzo H."/>
            <person name="Barney B.M."/>
        </authorList>
    </citation>
    <scope>NUCLEOTIDE SEQUENCE [LARGE SCALE GENOMIC DNA]</scope>
    <source>
        <strain evidence="4">UTEX 1602</strain>
    </source>
</reference>
<feature type="region of interest" description="Disordered" evidence="2">
    <location>
        <begin position="372"/>
        <end position="419"/>
    </location>
</feature>
<dbReference type="Gene3D" id="3.50.4.10">
    <property type="entry name" value="Hepatocyte Growth Factor"/>
    <property type="match status" value="1"/>
</dbReference>
<sequence>MQASAAARTLAPACAAAPSARRGGRRRRAAPIRASGPADEGGSSGESPAAAGGAPAPLDVPPPAALDSAITTEAKKGTNSSGSVWNALKEWGTVLESGIAKAGAKFERELAGVTKSMSEAADELSGQIAAANARFEEEVERGAQNWSRMSEDLNKTMDPVELNSAAGEEAAALAVNLRAPVDIAAAPKILDLSGAAKDPVSWMDQFLAAPTGSRASVDDELAPPASAAEAAEAARLAQQQRAAAIALEAAAAKEKQESEAAREAARLAAAAAASAASAAEAQRAAAKAIEEEAARERAAADAARAEAAAKEQKAAAQAAAEAELWGRFRAAVSSAPAEAGKKVADAAGAAAGMAAGAAGMAAGMAQKLQQQQASLHGGAKDGSDGAGAAAATAGTAEPPAADKPAGGSSTPPTLDTIPKEVTKGGQHIAILSAPCSTGVAGAPGSGGSADGKKDGAGLGSSFNAGAGAAGTGAGAGSVAAKAATGGGSGGGESGGSGGSGGGGGGGSGGGGGGGGGGSGGSGASGDEPISSAPWFRLLVIALLLAGAYAYSRREELGLVSSSSATASTSAGTSKRAANAPVVLALPPPKSRLQCAHPQASHLVRKAWDIPRMGCPSTFAAAILALSCLAQGAAAGYVVTAADPVAVLQSTSALLAGVGAADPGAQPAAEALQARLNAPAAQAVSTRALGLGGQTQLGPNSTVMDGNTLDELAAFLASPSNARALQAAAAADDALADLLHAPPFNRTERCADALRGNVSSEIANCYCNSAQPWPHCDALLHRWLVDAWRAVESALPNRTAGIASQPLAHPGRRLAGGLIYCDGATGLFSFDAAAGGCVHAYCSINFVGVGKIYGQVEGCAWAVSVNYDKTVAGDQQTAEVCDGTSCSTISLSELANVDRSGYMFDAFIAGEIGVCISLFGLQDLLASFGFTSALCQTVGGMWRPLQGQVSMNGRMQLGWSIANLYAEFRGDMQLVDPSDNKLCDLAALDSRLGCKSWCSWEQGQGDLVVTAGWEVLWMGPSKTITLLDDPVVCRDPPSVPAVTTPSSDASSSNTDTTPAASSDASSSSSADGSSASGECTMRGPIYDRGLMGGTVLDGPTTVDTWRECCVACQGWSGCTGWAWIGSSKQCGGSPCCWLKDVSNAYEEDLPGAVISYAGLVDD</sequence>
<name>A0A2P6THR0_CHLSO</name>
<evidence type="ECO:0000313" key="4">
    <source>
        <dbReference type="Proteomes" id="UP000239899"/>
    </source>
</evidence>
<feature type="compositionally biased region" description="Low complexity" evidence="2">
    <location>
        <begin position="1"/>
        <end position="21"/>
    </location>
</feature>
<feature type="coiled-coil region" evidence="1">
    <location>
        <begin position="237"/>
        <end position="322"/>
    </location>
</feature>
<protein>
    <submittedName>
        <fullName evidence="3">Uncharacterized protein</fullName>
    </submittedName>
</protein>
<feature type="compositionally biased region" description="Low complexity" evidence="2">
    <location>
        <begin position="386"/>
        <end position="399"/>
    </location>
</feature>
<accession>A0A2P6THR0</accession>
<keyword evidence="4" id="KW-1185">Reference proteome</keyword>
<dbReference type="STRING" id="3076.A0A2P6THR0"/>
<evidence type="ECO:0000313" key="3">
    <source>
        <dbReference type="EMBL" id="PRW33835.1"/>
    </source>
</evidence>
<evidence type="ECO:0000256" key="1">
    <source>
        <dbReference type="SAM" id="Coils"/>
    </source>
</evidence>
<dbReference type="Proteomes" id="UP000239899">
    <property type="component" value="Unassembled WGS sequence"/>
</dbReference>
<proteinExistence type="predicted"/>
<keyword evidence="1" id="KW-0175">Coiled coil</keyword>
<feature type="compositionally biased region" description="Low complexity" evidence="2">
    <location>
        <begin position="1039"/>
        <end position="1076"/>
    </location>
</feature>
<feature type="region of interest" description="Disordered" evidence="2">
    <location>
        <begin position="1"/>
        <end position="83"/>
    </location>
</feature>
<gene>
    <name evidence="3" type="ORF">C2E21_7426</name>
</gene>
<comment type="caution">
    <text evidence="3">The sequence shown here is derived from an EMBL/GenBank/DDBJ whole genome shotgun (WGS) entry which is preliminary data.</text>
</comment>
<dbReference type="AlphaFoldDB" id="A0A2P6THR0"/>
<feature type="compositionally biased region" description="Low complexity" evidence="2">
    <location>
        <begin position="31"/>
        <end position="57"/>
    </location>
</feature>
<feature type="compositionally biased region" description="Gly residues" evidence="2">
    <location>
        <begin position="484"/>
        <end position="523"/>
    </location>
</feature>